<evidence type="ECO:0000256" key="1">
    <source>
        <dbReference type="SAM" id="SignalP"/>
    </source>
</evidence>
<feature type="chain" id="PRO_5043550339" evidence="1">
    <location>
        <begin position="23"/>
        <end position="93"/>
    </location>
</feature>
<evidence type="ECO:0000313" key="2">
    <source>
        <dbReference type="EMBL" id="CAK1596519.1"/>
    </source>
</evidence>
<reference evidence="2 3" key="1">
    <citation type="submission" date="2023-11" db="EMBL/GenBank/DDBJ databases">
        <authorList>
            <person name="Hedman E."/>
            <person name="Englund M."/>
            <person name="Stromberg M."/>
            <person name="Nyberg Akerstrom W."/>
            <person name="Nylinder S."/>
            <person name="Jareborg N."/>
            <person name="Kallberg Y."/>
            <person name="Kronander E."/>
        </authorList>
    </citation>
    <scope>NUCLEOTIDE SEQUENCE [LARGE SCALE GENOMIC DNA]</scope>
</reference>
<evidence type="ECO:0000313" key="3">
    <source>
        <dbReference type="Proteomes" id="UP001314205"/>
    </source>
</evidence>
<accession>A0AAV1LN29</accession>
<sequence>MTVLSKVFCLILLLCILNSVTGDLASFFATLPTEIGNAFSGAWNRITETIRRPVRIKRLGKGGSKNLYEGVINESEKADEESNEGIYNILFFI</sequence>
<keyword evidence="3" id="KW-1185">Reference proteome</keyword>
<feature type="signal peptide" evidence="1">
    <location>
        <begin position="1"/>
        <end position="22"/>
    </location>
</feature>
<keyword evidence="1" id="KW-0732">Signal</keyword>
<gene>
    <name evidence="2" type="ORF">PARMNEM_LOCUS15856</name>
</gene>
<dbReference type="Proteomes" id="UP001314205">
    <property type="component" value="Unassembled WGS sequence"/>
</dbReference>
<organism evidence="2 3">
    <name type="scientific">Parnassius mnemosyne</name>
    <name type="common">clouded apollo</name>
    <dbReference type="NCBI Taxonomy" id="213953"/>
    <lineage>
        <taxon>Eukaryota</taxon>
        <taxon>Metazoa</taxon>
        <taxon>Ecdysozoa</taxon>
        <taxon>Arthropoda</taxon>
        <taxon>Hexapoda</taxon>
        <taxon>Insecta</taxon>
        <taxon>Pterygota</taxon>
        <taxon>Neoptera</taxon>
        <taxon>Endopterygota</taxon>
        <taxon>Lepidoptera</taxon>
        <taxon>Glossata</taxon>
        <taxon>Ditrysia</taxon>
        <taxon>Papilionoidea</taxon>
        <taxon>Papilionidae</taxon>
        <taxon>Parnassiinae</taxon>
        <taxon>Parnassini</taxon>
        <taxon>Parnassius</taxon>
        <taxon>Driopa</taxon>
    </lineage>
</organism>
<comment type="caution">
    <text evidence="2">The sequence shown here is derived from an EMBL/GenBank/DDBJ whole genome shotgun (WGS) entry which is preliminary data.</text>
</comment>
<dbReference type="AlphaFoldDB" id="A0AAV1LN29"/>
<name>A0AAV1LN29_9NEOP</name>
<dbReference type="EMBL" id="CAVLGL010000093">
    <property type="protein sequence ID" value="CAK1596519.1"/>
    <property type="molecule type" value="Genomic_DNA"/>
</dbReference>
<protein>
    <submittedName>
        <fullName evidence="2">Uncharacterized protein</fullName>
    </submittedName>
</protein>
<proteinExistence type="predicted"/>